<comment type="caution">
    <text evidence="2">The sequence shown here is derived from an EMBL/GenBank/DDBJ whole genome shotgun (WGS) entry which is preliminary data.</text>
</comment>
<keyword evidence="3" id="KW-1185">Reference proteome</keyword>
<sequence>MFGTNWVIRSRSSTGVIGQLGARSEAGPKHRCMDMLTPTILRKLGGESRNGVVGLHSDLRPSYPCMDVTGDAKEEGGKEAGRQSDLSATVDRRQVLNRIMDATVPMSIREIMVTSKDLTDDTGSQLDVVSAEVAALKIQRTVDMSQVTGMHDCERRKQKPPFDLLLGRPWQRGNLVSIDEREEGTYLIFKDRITRRPRYELLAVPYKGSIGDFRSDKTSHYQSFAVMLDESGRRTWGSSEGKPDSGGYGDKMKLDGRRRSRGSSPRLRPLHQYLSREALHRPPIAAVALTSTDPAEIMTNAVTRLWRQVTTGESLVVSPSYAASPAMEYYGVVRFKDGTPVHLFSRIGNRTLMHDPTMNVVHQSSGHETGVSFRLHPLIPALHGSLRRPIPPTRGFAPRCLSFRTGSWSPRTTLGFLLMRHPSARRSFPWKIASRGVRLQSSSPTSVPNPPLQLVTHPPTRPIRRPHQSARQWTMREVGRHVLAGFRAPIRVDSDIVKKLDAEMDTERVRQLGEEIRKLESLPELVRDTDSSTESPGPVELGLCEFCFEESHTSAVDCPQRGVAVEPVVVDAAEQAEDEAREAQAELQRTLDAVLVPILQDLFQLSAQQPATSAGRGTTAAPVSRVAAVPRLPTIRGDVPSFFPNPAYTFTQERSGYLLTTAQNNGSLLTTRIGSNQPLVPTTKPVAWKPCAVAVRAQARLDAQPTAEELLLQRLTTGTRSRKRSSEALVDESGFLQEQGRAYVKRRKEMPIPI</sequence>
<evidence type="ECO:0000313" key="3">
    <source>
        <dbReference type="Proteomes" id="UP001218188"/>
    </source>
</evidence>
<feature type="region of interest" description="Disordered" evidence="1">
    <location>
        <begin position="440"/>
        <end position="472"/>
    </location>
</feature>
<evidence type="ECO:0000256" key="1">
    <source>
        <dbReference type="SAM" id="MobiDB-lite"/>
    </source>
</evidence>
<evidence type="ECO:0000313" key="2">
    <source>
        <dbReference type="EMBL" id="KAJ7030524.1"/>
    </source>
</evidence>
<accession>A0AAD6SMX5</accession>
<organism evidence="2 3">
    <name type="scientific">Mycena alexandri</name>
    <dbReference type="NCBI Taxonomy" id="1745969"/>
    <lineage>
        <taxon>Eukaryota</taxon>
        <taxon>Fungi</taxon>
        <taxon>Dikarya</taxon>
        <taxon>Basidiomycota</taxon>
        <taxon>Agaricomycotina</taxon>
        <taxon>Agaricomycetes</taxon>
        <taxon>Agaricomycetidae</taxon>
        <taxon>Agaricales</taxon>
        <taxon>Marasmiineae</taxon>
        <taxon>Mycenaceae</taxon>
        <taxon>Mycena</taxon>
    </lineage>
</organism>
<protein>
    <submittedName>
        <fullName evidence="2">Uncharacterized protein</fullName>
    </submittedName>
</protein>
<dbReference type="Proteomes" id="UP001218188">
    <property type="component" value="Unassembled WGS sequence"/>
</dbReference>
<reference evidence="2" key="1">
    <citation type="submission" date="2023-03" db="EMBL/GenBank/DDBJ databases">
        <title>Massive genome expansion in bonnet fungi (Mycena s.s.) driven by repeated elements and novel gene families across ecological guilds.</title>
        <authorList>
            <consortium name="Lawrence Berkeley National Laboratory"/>
            <person name="Harder C.B."/>
            <person name="Miyauchi S."/>
            <person name="Viragh M."/>
            <person name="Kuo A."/>
            <person name="Thoen E."/>
            <person name="Andreopoulos B."/>
            <person name="Lu D."/>
            <person name="Skrede I."/>
            <person name="Drula E."/>
            <person name="Henrissat B."/>
            <person name="Morin E."/>
            <person name="Kohler A."/>
            <person name="Barry K."/>
            <person name="LaButti K."/>
            <person name="Morin E."/>
            <person name="Salamov A."/>
            <person name="Lipzen A."/>
            <person name="Mereny Z."/>
            <person name="Hegedus B."/>
            <person name="Baldrian P."/>
            <person name="Stursova M."/>
            <person name="Weitz H."/>
            <person name="Taylor A."/>
            <person name="Grigoriev I.V."/>
            <person name="Nagy L.G."/>
            <person name="Martin F."/>
            <person name="Kauserud H."/>
        </authorList>
    </citation>
    <scope>NUCLEOTIDE SEQUENCE</scope>
    <source>
        <strain evidence="2">CBHHK200</strain>
    </source>
</reference>
<name>A0AAD6SMX5_9AGAR</name>
<dbReference type="EMBL" id="JARJCM010000090">
    <property type="protein sequence ID" value="KAJ7030524.1"/>
    <property type="molecule type" value="Genomic_DNA"/>
</dbReference>
<gene>
    <name evidence="2" type="ORF">C8F04DRAFT_1186739</name>
</gene>
<feature type="region of interest" description="Disordered" evidence="1">
    <location>
        <begin position="233"/>
        <end position="269"/>
    </location>
</feature>
<dbReference type="AlphaFoldDB" id="A0AAD6SMX5"/>
<proteinExistence type="predicted"/>